<dbReference type="RefSeq" id="WP_190578385.1">
    <property type="nucleotide sequence ID" value="NZ_CAWPQU010000008.1"/>
</dbReference>
<gene>
    <name evidence="1" type="ORF">H6G05_11915</name>
</gene>
<name>A0ABR8CDF5_9CYAN</name>
<keyword evidence="2" id="KW-1185">Reference proteome</keyword>
<dbReference type="EMBL" id="JACJQY010000016">
    <property type="protein sequence ID" value="MBD2317549.1"/>
    <property type="molecule type" value="Genomic_DNA"/>
</dbReference>
<dbReference type="Proteomes" id="UP000618445">
    <property type="component" value="Unassembled WGS sequence"/>
</dbReference>
<sequence length="218" mass="25418">MKKRTFAGIVEGVTDKRVITNILAGYFNNPDIKVTWLQPRDTIPNTKEPPAGWTRVLKYCKTKQFKDSFQENEYVIIHIDTDVSPKETFDIAHHDENGNLLTPEQLIAKVVNKFRLLIGEDFYDQYEDKIIFAIAVHSIECWLMPLCIPEKKSEINDCMNDLKRDLPNFKPKDHKYYQTISMEYANTNSLLKLYPENPSLKIFIEKLASRNIEISEES</sequence>
<accession>A0ABR8CDF5</accession>
<evidence type="ECO:0000313" key="1">
    <source>
        <dbReference type="EMBL" id="MBD2317549.1"/>
    </source>
</evidence>
<proteinExistence type="predicted"/>
<reference evidence="1 2" key="1">
    <citation type="journal article" date="2020" name="ISME J.">
        <title>Comparative genomics reveals insights into cyanobacterial evolution and habitat adaptation.</title>
        <authorList>
            <person name="Chen M.Y."/>
            <person name="Teng W.K."/>
            <person name="Zhao L."/>
            <person name="Hu C.X."/>
            <person name="Zhou Y.K."/>
            <person name="Han B.P."/>
            <person name="Song L.R."/>
            <person name="Shu W.S."/>
        </authorList>
    </citation>
    <scope>NUCLEOTIDE SEQUENCE [LARGE SCALE GENOMIC DNA]</scope>
    <source>
        <strain evidence="1 2">FACHB-1050</strain>
    </source>
</reference>
<organism evidence="1 2">
    <name type="scientific">Phormidium tenue FACHB-1050</name>
    <dbReference type="NCBI Taxonomy" id="2692857"/>
    <lineage>
        <taxon>Bacteria</taxon>
        <taxon>Bacillati</taxon>
        <taxon>Cyanobacteriota</taxon>
        <taxon>Cyanophyceae</taxon>
        <taxon>Oscillatoriophycideae</taxon>
        <taxon>Oscillatoriales</taxon>
        <taxon>Oscillatoriaceae</taxon>
        <taxon>Phormidium</taxon>
    </lineage>
</organism>
<protein>
    <submittedName>
        <fullName evidence="1">Phage tail protein</fullName>
    </submittedName>
</protein>
<evidence type="ECO:0000313" key="2">
    <source>
        <dbReference type="Proteomes" id="UP000618445"/>
    </source>
</evidence>
<comment type="caution">
    <text evidence="1">The sequence shown here is derived from an EMBL/GenBank/DDBJ whole genome shotgun (WGS) entry which is preliminary data.</text>
</comment>